<dbReference type="RefSeq" id="XP_037171022.1">
    <property type="nucleotide sequence ID" value="XM_037302443.1"/>
</dbReference>
<proteinExistence type="predicted"/>
<gene>
    <name evidence="2" type="ORF">HO173_000494</name>
</gene>
<keyword evidence="3" id="KW-1185">Reference proteome</keyword>
<evidence type="ECO:0000313" key="3">
    <source>
        <dbReference type="Proteomes" id="UP000578531"/>
    </source>
</evidence>
<evidence type="ECO:0000313" key="2">
    <source>
        <dbReference type="EMBL" id="KAF6241782.1"/>
    </source>
</evidence>
<name>A0A8H6LAS4_9LECA</name>
<sequence length="297" mass="32380">MSDIEDPVTTSPPPAYNMSIKGHGSRAKRKSRLPVDQVPTSRKTRSATKLDQDTSDRVLKDTDKKSVRKEKGFSERQTMALLNTASTNGSSTGSSPSPRRSQRLKEKAAASKRKVCSLCNSARFANNQFCNSTSIHKIFVDAEESSLMHKRSLCNIARFANNSSFAVINNALKAFQMRKNALAEKKVGYHEQSRVICAMLSEIPTHPMHTLARFMALSQGVHPDCCSGSVASAALMESDAQVSTQTICSACGSSQRGSRRGQQPHLRYLNGPAPVDPVSPIHRSHRLLPKSGCHGDA</sequence>
<evidence type="ECO:0000256" key="1">
    <source>
        <dbReference type="SAM" id="MobiDB-lite"/>
    </source>
</evidence>
<organism evidence="2 3">
    <name type="scientific">Letharia columbiana</name>
    <dbReference type="NCBI Taxonomy" id="112416"/>
    <lineage>
        <taxon>Eukaryota</taxon>
        <taxon>Fungi</taxon>
        <taxon>Dikarya</taxon>
        <taxon>Ascomycota</taxon>
        <taxon>Pezizomycotina</taxon>
        <taxon>Lecanoromycetes</taxon>
        <taxon>OSLEUM clade</taxon>
        <taxon>Lecanoromycetidae</taxon>
        <taxon>Lecanorales</taxon>
        <taxon>Lecanorineae</taxon>
        <taxon>Parmeliaceae</taxon>
        <taxon>Letharia</taxon>
    </lineage>
</organism>
<accession>A0A8H6LAS4</accession>
<feature type="compositionally biased region" description="Basic residues" evidence="1">
    <location>
        <begin position="23"/>
        <end position="32"/>
    </location>
</feature>
<reference evidence="2 3" key="1">
    <citation type="journal article" date="2020" name="Genomics">
        <title>Complete, high-quality genomes from long-read metagenomic sequencing of two wolf lichen thalli reveals enigmatic genome architecture.</title>
        <authorList>
            <person name="McKenzie S.K."/>
            <person name="Walston R.F."/>
            <person name="Allen J.L."/>
        </authorList>
    </citation>
    <scope>NUCLEOTIDE SEQUENCE [LARGE SCALE GENOMIC DNA]</scope>
    <source>
        <strain evidence="2">WasteWater2</strain>
    </source>
</reference>
<feature type="compositionally biased region" description="Basic and acidic residues" evidence="1">
    <location>
        <begin position="48"/>
        <end position="74"/>
    </location>
</feature>
<feature type="compositionally biased region" description="Low complexity" evidence="1">
    <location>
        <begin position="86"/>
        <end position="99"/>
    </location>
</feature>
<dbReference type="GeneID" id="59282173"/>
<dbReference type="EMBL" id="JACCJC010000001">
    <property type="protein sequence ID" value="KAF6241782.1"/>
    <property type="molecule type" value="Genomic_DNA"/>
</dbReference>
<comment type="caution">
    <text evidence="2">The sequence shown here is derived from an EMBL/GenBank/DDBJ whole genome shotgun (WGS) entry which is preliminary data.</text>
</comment>
<dbReference type="Proteomes" id="UP000578531">
    <property type="component" value="Unassembled WGS sequence"/>
</dbReference>
<dbReference type="AlphaFoldDB" id="A0A8H6LAS4"/>
<feature type="region of interest" description="Disordered" evidence="1">
    <location>
        <begin position="1"/>
        <end position="107"/>
    </location>
</feature>
<protein>
    <submittedName>
        <fullName evidence="2">Uncharacterized protein</fullName>
    </submittedName>
</protein>
<feature type="compositionally biased region" description="Polar residues" evidence="1">
    <location>
        <begin position="75"/>
        <end position="85"/>
    </location>
</feature>
<feature type="region of interest" description="Disordered" evidence="1">
    <location>
        <begin position="271"/>
        <end position="297"/>
    </location>
</feature>